<dbReference type="EMBL" id="CAKXAJ010025036">
    <property type="protein sequence ID" value="CAH2234234.1"/>
    <property type="molecule type" value="Genomic_DNA"/>
</dbReference>
<evidence type="ECO:0000256" key="1">
    <source>
        <dbReference type="ARBA" id="ARBA00005218"/>
    </source>
</evidence>
<dbReference type="FunFam" id="3.40.47.10:FF:000008">
    <property type="entry name" value="3-hydroxy-3-methylglutaryl coenzyme A synthase"/>
    <property type="match status" value="1"/>
</dbReference>
<sequence length="456" mass="50835">MGGRVENVGILAMEIYFPSQYVDQQELEKFDEVAAGKYTIGLGQSKMGFCSDREDINSLCLTALHRLIEKNNINLHDIGRLEVGTETIIDKSKSVKTFLMTLFAKEGATDIEGIDTTNACYGGTAALFNAINWVESSSWDGRKAIVVAGDIAVYGKGPARPTGGAGAVAMLIGPDAPLVFDCGVRASYMTHAYDFYKPDLASEFPFVDGKLSIQCYLSALDNCYNLFCKKMRKVDPDFKGLLSLDGMLFHSPYCKLVQKSLARVSFNDFLNAPEGEREKQFPDLSQFSNYQRANTYFDRDVEKAFMTYSKELFEEKTKPSLNIARNVGNMYTPSLYGGLASYLVSKSPDQLIGKKFALFSYGSGLASTMYSINICNDMSAGSKLEKLINSLNKSVAMLDQRQSVEPQLFSDLMQVRTENYHTAPYEPSGPVDILFPGTYYLVKIDDQRRRTYDRKL</sequence>
<dbReference type="GO" id="GO:0016126">
    <property type="term" value="P:sterol biosynthetic process"/>
    <property type="evidence" value="ECO:0007669"/>
    <property type="project" value="UniProtKB-KW"/>
</dbReference>
<dbReference type="AlphaFoldDB" id="A0A8S4RAY6"/>
<proteinExistence type="inferred from homology"/>
<feature type="active site" description="Proton donor/acceptor" evidence="9">
    <location>
        <position position="250"/>
    </location>
</feature>
<keyword evidence="11" id="KW-0444">Lipid biosynthesis</keyword>
<dbReference type="PANTHER" id="PTHR43323:SF2">
    <property type="entry name" value="HYDROXYMETHYLGLUTARYL-COA SYNTHASE"/>
    <property type="match status" value="1"/>
</dbReference>
<dbReference type="NCBIfam" id="TIGR01833">
    <property type="entry name" value="HMG-CoA-S_euk"/>
    <property type="match status" value="1"/>
</dbReference>
<dbReference type="OrthoDB" id="1269963at2759"/>
<dbReference type="InterPro" id="IPR013746">
    <property type="entry name" value="HMG_CoA_synt_C_dom"/>
</dbReference>
<dbReference type="Pfam" id="PF08540">
    <property type="entry name" value="HMG_CoA_synt_C"/>
    <property type="match status" value="1"/>
</dbReference>
<keyword evidence="5 11" id="KW-0752">Steroid biosynthesis</keyword>
<dbReference type="GO" id="GO:0004421">
    <property type="term" value="F:hydroxymethylglutaryl-CoA synthase activity"/>
    <property type="evidence" value="ECO:0007669"/>
    <property type="project" value="UniProtKB-EC"/>
</dbReference>
<dbReference type="EC" id="2.3.3.10" evidence="3 11"/>
<evidence type="ECO:0000256" key="6">
    <source>
        <dbReference type="ARBA" id="ARBA00023011"/>
    </source>
</evidence>
<organism evidence="14 15">
    <name type="scientific">Pararge aegeria aegeria</name>
    <dbReference type="NCBI Taxonomy" id="348720"/>
    <lineage>
        <taxon>Eukaryota</taxon>
        <taxon>Metazoa</taxon>
        <taxon>Ecdysozoa</taxon>
        <taxon>Arthropoda</taxon>
        <taxon>Hexapoda</taxon>
        <taxon>Insecta</taxon>
        <taxon>Pterygota</taxon>
        <taxon>Neoptera</taxon>
        <taxon>Endopterygota</taxon>
        <taxon>Lepidoptera</taxon>
        <taxon>Glossata</taxon>
        <taxon>Ditrysia</taxon>
        <taxon>Papilionoidea</taxon>
        <taxon>Nymphalidae</taxon>
        <taxon>Satyrinae</taxon>
        <taxon>Satyrini</taxon>
        <taxon>Parargina</taxon>
        <taxon>Pararge</taxon>
    </lineage>
</organism>
<dbReference type="GO" id="GO:0010142">
    <property type="term" value="P:farnesyl diphosphate biosynthetic process, mevalonate pathway"/>
    <property type="evidence" value="ECO:0007669"/>
    <property type="project" value="InterPro"/>
</dbReference>
<dbReference type="InterPro" id="IPR010122">
    <property type="entry name" value="HMG_CoA_synthase_euk"/>
</dbReference>
<evidence type="ECO:0000259" key="13">
    <source>
        <dbReference type="Pfam" id="PF08540"/>
    </source>
</evidence>
<feature type="binding site" evidence="10">
    <location>
        <position position="212"/>
    </location>
    <ligand>
        <name>CoA</name>
        <dbReference type="ChEBI" id="CHEBI:57287"/>
    </ligand>
</feature>
<feature type="domain" description="Hydroxymethylglutaryl-coenzyme A synthase C-terminal" evidence="13">
    <location>
        <begin position="178"/>
        <end position="455"/>
    </location>
</feature>
<keyword evidence="11" id="KW-0753">Steroid metabolism</keyword>
<gene>
    <name evidence="14" type="primary">jg16683</name>
    <name evidence="14" type="ORF">PAEG_LOCUS12101</name>
</gene>
<name>A0A8S4RAY6_9NEOP</name>
<dbReference type="SUPFAM" id="SSF53901">
    <property type="entry name" value="Thiolase-like"/>
    <property type="match status" value="2"/>
</dbReference>
<comment type="caution">
    <text evidence="14">The sequence shown here is derived from an EMBL/GenBank/DDBJ whole genome shotgun (WGS) entry which is preliminary data.</text>
</comment>
<keyword evidence="6 11" id="KW-0756">Sterol biosynthesis</keyword>
<evidence type="ECO:0000256" key="11">
    <source>
        <dbReference type="RuleBase" id="RU364071"/>
    </source>
</evidence>
<keyword evidence="15" id="KW-1185">Reference proteome</keyword>
<reference evidence="14" key="1">
    <citation type="submission" date="2022-03" db="EMBL/GenBank/DDBJ databases">
        <authorList>
            <person name="Lindestad O."/>
        </authorList>
    </citation>
    <scope>NUCLEOTIDE SEQUENCE</scope>
</reference>
<evidence type="ECO:0000313" key="15">
    <source>
        <dbReference type="Proteomes" id="UP000838756"/>
    </source>
</evidence>
<dbReference type="Gene3D" id="3.40.47.10">
    <property type="match status" value="1"/>
</dbReference>
<comment type="function">
    <text evidence="11">Catalyzes the condensation of acetyl-CoA with acetoacetyl-CoA to form HMG-CoA.</text>
</comment>
<comment type="function">
    <text evidence="8">This enzyme condenses acetyl-CoA with acetoacetyl-CoA to form HMG-CoA, which is the substrate for HMG-CoA reductase.</text>
</comment>
<dbReference type="PANTHER" id="PTHR43323">
    <property type="entry name" value="3-HYDROXY-3-METHYLGLUTARYL COENZYME A SYNTHASE"/>
    <property type="match status" value="1"/>
</dbReference>
<dbReference type="InterPro" id="IPR016039">
    <property type="entry name" value="Thiolase-like"/>
</dbReference>
<protein>
    <recommendedName>
        <fullName evidence="3 11">Hydroxymethylglutaryl-CoA synthase</fullName>
        <shortName evidence="11">HMG-CoA synthase</shortName>
        <ecNumber evidence="3 11">2.3.3.10</ecNumber>
    </recommendedName>
    <alternativeName>
        <fullName evidence="11">3-hydroxy-3-methylglutaryl coenzyme A synthase</fullName>
    </alternativeName>
</protein>
<dbReference type="InterPro" id="IPR013528">
    <property type="entry name" value="HMG_CoA_synth_N"/>
</dbReference>
<feature type="binding site" evidence="10">
    <location>
        <position position="255"/>
    </location>
    <ligand>
        <name>CoA</name>
        <dbReference type="ChEBI" id="CHEBI:57287"/>
    </ligand>
</feature>
<keyword evidence="4 11" id="KW-0808">Transferase</keyword>
<comment type="catalytic activity">
    <reaction evidence="7">
        <text>acetoacetyl-CoA + acetyl-CoA + H2O = (3S)-3-hydroxy-3-methylglutaryl-CoA + CoA + H(+)</text>
        <dbReference type="Rhea" id="RHEA:10188"/>
        <dbReference type="ChEBI" id="CHEBI:15377"/>
        <dbReference type="ChEBI" id="CHEBI:15378"/>
        <dbReference type="ChEBI" id="CHEBI:43074"/>
        <dbReference type="ChEBI" id="CHEBI:57286"/>
        <dbReference type="ChEBI" id="CHEBI:57287"/>
        <dbReference type="ChEBI" id="CHEBI:57288"/>
        <dbReference type="EC" id="2.3.3.10"/>
    </reaction>
    <physiologicalReaction direction="left-to-right" evidence="7">
        <dbReference type="Rhea" id="RHEA:10189"/>
    </physiologicalReaction>
</comment>
<evidence type="ECO:0000256" key="3">
    <source>
        <dbReference type="ARBA" id="ARBA00012978"/>
    </source>
</evidence>
<comment type="pathway">
    <text evidence="1 11">Metabolic intermediate biosynthesis; (R)-mevalonate biosynthesis; (R)-mevalonate from acetyl-CoA: step 2/3.</text>
</comment>
<comment type="similarity">
    <text evidence="2 11">Belongs to the thiolase-like superfamily. HMG-CoA synthase family.</text>
</comment>
<feature type="binding site" evidence="10">
    <location>
        <position position="259"/>
    </location>
    <ligand>
        <name>CoA</name>
        <dbReference type="ChEBI" id="CHEBI:57287"/>
    </ligand>
</feature>
<feature type="domain" description="Hydroxymethylglutaryl-coenzyme A synthase N-terminal" evidence="12">
    <location>
        <begin position="6"/>
        <end position="177"/>
    </location>
</feature>
<accession>A0A8S4RAY6</accession>
<evidence type="ECO:0000256" key="5">
    <source>
        <dbReference type="ARBA" id="ARBA00022955"/>
    </source>
</evidence>
<evidence type="ECO:0000256" key="10">
    <source>
        <dbReference type="PIRSR" id="PIRSR610122-2"/>
    </source>
</evidence>
<dbReference type="GO" id="GO:0006084">
    <property type="term" value="P:acetyl-CoA metabolic process"/>
    <property type="evidence" value="ECO:0007669"/>
    <property type="project" value="InterPro"/>
</dbReference>
<evidence type="ECO:0000259" key="12">
    <source>
        <dbReference type="Pfam" id="PF01154"/>
    </source>
</evidence>
<feature type="active site" description="Acyl-thioester intermediate" evidence="9">
    <location>
        <position position="120"/>
    </location>
</feature>
<evidence type="ECO:0000256" key="9">
    <source>
        <dbReference type="PIRSR" id="PIRSR610122-1"/>
    </source>
</evidence>
<evidence type="ECO:0000256" key="7">
    <source>
        <dbReference type="ARBA" id="ARBA00049887"/>
    </source>
</evidence>
<evidence type="ECO:0000313" key="14">
    <source>
        <dbReference type="EMBL" id="CAH2234234.1"/>
    </source>
</evidence>
<dbReference type="Proteomes" id="UP000838756">
    <property type="component" value="Unassembled WGS sequence"/>
</dbReference>
<evidence type="ECO:0000256" key="2">
    <source>
        <dbReference type="ARBA" id="ARBA00007061"/>
    </source>
</evidence>
<dbReference type="Pfam" id="PF01154">
    <property type="entry name" value="HMG_CoA_synt_N"/>
    <property type="match status" value="1"/>
</dbReference>
<feature type="active site" description="Proton donor/acceptor" evidence="9">
    <location>
        <position position="86"/>
    </location>
</feature>
<evidence type="ECO:0000256" key="8">
    <source>
        <dbReference type="ARBA" id="ARBA00056639"/>
    </source>
</evidence>
<evidence type="ECO:0000256" key="4">
    <source>
        <dbReference type="ARBA" id="ARBA00022679"/>
    </source>
</evidence>
<keyword evidence="11" id="KW-0443">Lipid metabolism</keyword>
<dbReference type="CDD" id="cd00827">
    <property type="entry name" value="init_cond_enzymes"/>
    <property type="match status" value="1"/>
</dbReference>
<keyword evidence="11" id="KW-1207">Sterol metabolism</keyword>